<feature type="domain" description="HTH gntR-type" evidence="8">
    <location>
        <begin position="13"/>
        <end position="81"/>
    </location>
</feature>
<dbReference type="KEGG" id="htr:EPV75_04915"/>
<evidence type="ECO:0000313" key="10">
    <source>
        <dbReference type="Proteomes" id="UP000285478"/>
    </source>
</evidence>
<dbReference type="GO" id="GO:0003700">
    <property type="term" value="F:DNA-binding transcription factor activity"/>
    <property type="evidence" value="ECO:0007669"/>
    <property type="project" value="InterPro"/>
</dbReference>
<dbReference type="GO" id="GO:0008483">
    <property type="term" value="F:transaminase activity"/>
    <property type="evidence" value="ECO:0007669"/>
    <property type="project" value="UniProtKB-KW"/>
</dbReference>
<dbReference type="SUPFAM" id="SSF46785">
    <property type="entry name" value="Winged helix' DNA-binding domain"/>
    <property type="match status" value="1"/>
</dbReference>
<evidence type="ECO:0000256" key="6">
    <source>
        <dbReference type="ARBA" id="ARBA00023125"/>
    </source>
</evidence>
<evidence type="ECO:0000313" key="9">
    <source>
        <dbReference type="EMBL" id="QAB15058.1"/>
    </source>
</evidence>
<dbReference type="Gene3D" id="3.90.1150.10">
    <property type="entry name" value="Aspartate Aminotransferase, domain 1"/>
    <property type="match status" value="1"/>
</dbReference>
<dbReference type="SUPFAM" id="SSF53383">
    <property type="entry name" value="PLP-dependent transferases"/>
    <property type="match status" value="1"/>
</dbReference>
<dbReference type="FunFam" id="3.40.640.10:FF:000023">
    <property type="entry name" value="Transcriptional regulator, GntR family"/>
    <property type="match status" value="1"/>
</dbReference>
<keyword evidence="3 9" id="KW-0808">Transferase</keyword>
<reference evidence="9 10" key="1">
    <citation type="journal article" date="2018" name="Environ. Microbiol.">
        <title>Genomes of ubiquitous marine and hypersaline Hydrogenovibrio, Thiomicrorhabdus and Thiomicrospira spp. encode a diversity of mechanisms to sustain chemolithoautotrophy in heterogeneous environments.</title>
        <authorList>
            <person name="Scott K.M."/>
            <person name="Williams J."/>
            <person name="Porter C.M.B."/>
            <person name="Russel S."/>
            <person name="Harmer T.L."/>
            <person name="Paul J.H."/>
            <person name="Antonen K.M."/>
            <person name="Bridges M.K."/>
            <person name="Camper G.J."/>
            <person name="Campla C.K."/>
            <person name="Casella L.G."/>
            <person name="Chase E."/>
            <person name="Conrad J.W."/>
            <person name="Cruz M.C."/>
            <person name="Dunlap D.S."/>
            <person name="Duran L."/>
            <person name="Fahsbender E.M."/>
            <person name="Goldsmith D.B."/>
            <person name="Keeley R.F."/>
            <person name="Kondoff M.R."/>
            <person name="Kussy B.I."/>
            <person name="Lane M.K."/>
            <person name="Lawler S."/>
            <person name="Leigh B.A."/>
            <person name="Lewis C."/>
            <person name="Lostal L.M."/>
            <person name="Marking D."/>
            <person name="Mancera P.A."/>
            <person name="McClenthan E.C."/>
            <person name="McIntyre E.A."/>
            <person name="Mine J.A."/>
            <person name="Modi S."/>
            <person name="Moore B.D."/>
            <person name="Morgan W.A."/>
            <person name="Nelson K.M."/>
            <person name="Nguyen K.N."/>
            <person name="Ogburn N."/>
            <person name="Parrino D.G."/>
            <person name="Pedapudi A.D."/>
            <person name="Pelham R.P."/>
            <person name="Preece A.M."/>
            <person name="Rampersad E.A."/>
            <person name="Richardson J.C."/>
            <person name="Rodgers C.M."/>
            <person name="Schaffer B.L."/>
            <person name="Sheridan N.E."/>
            <person name="Solone M.R."/>
            <person name="Staley Z.R."/>
            <person name="Tabuchi M."/>
            <person name="Waide R.J."/>
            <person name="Wanjugi P.W."/>
            <person name="Young S."/>
            <person name="Clum A."/>
            <person name="Daum C."/>
            <person name="Huntemann M."/>
            <person name="Ivanova N."/>
            <person name="Kyrpides N."/>
            <person name="Mikhailova N."/>
            <person name="Palaniappan K."/>
            <person name="Pillay M."/>
            <person name="Reddy T.B.K."/>
            <person name="Shapiro N."/>
            <person name="Stamatis D."/>
            <person name="Varghese N."/>
            <person name="Woyke T."/>
            <person name="Boden R."/>
            <person name="Freyermuth S.K."/>
            <person name="Kerfeld C.A."/>
        </authorList>
    </citation>
    <scope>NUCLEOTIDE SEQUENCE [LARGE SCALE GENOMIC DNA]</scope>
    <source>
        <strain evidence="9 10">JR-2</strain>
    </source>
</reference>
<dbReference type="RefSeq" id="WP_128384656.1">
    <property type="nucleotide sequence ID" value="NZ_CP035033.1"/>
</dbReference>
<keyword evidence="2 9" id="KW-0032">Aminotransferase</keyword>
<keyword evidence="4" id="KW-0663">Pyridoxal phosphate</keyword>
<dbReference type="PANTHER" id="PTHR46577">
    <property type="entry name" value="HTH-TYPE TRANSCRIPTIONAL REGULATORY PROTEIN GABR"/>
    <property type="match status" value="1"/>
</dbReference>
<keyword evidence="5" id="KW-0805">Transcription regulation</keyword>
<gene>
    <name evidence="9" type="ORF">EPV75_04915</name>
</gene>
<dbReference type="Pfam" id="PF00155">
    <property type="entry name" value="Aminotran_1_2"/>
    <property type="match status" value="1"/>
</dbReference>
<dbReference type="PROSITE" id="PS50949">
    <property type="entry name" value="HTH_GNTR"/>
    <property type="match status" value="1"/>
</dbReference>
<name>A0A410H287_9GAMM</name>
<dbReference type="InterPro" id="IPR036388">
    <property type="entry name" value="WH-like_DNA-bd_sf"/>
</dbReference>
<evidence type="ECO:0000256" key="3">
    <source>
        <dbReference type="ARBA" id="ARBA00022679"/>
    </source>
</evidence>
<evidence type="ECO:0000256" key="1">
    <source>
        <dbReference type="ARBA" id="ARBA00005384"/>
    </source>
</evidence>
<keyword evidence="7" id="KW-0804">Transcription</keyword>
<dbReference type="CDD" id="cd07377">
    <property type="entry name" value="WHTH_GntR"/>
    <property type="match status" value="1"/>
</dbReference>
<dbReference type="InterPro" id="IPR036390">
    <property type="entry name" value="WH_DNA-bd_sf"/>
</dbReference>
<dbReference type="InterPro" id="IPR000524">
    <property type="entry name" value="Tscrpt_reg_HTH_GntR"/>
</dbReference>
<accession>A0A410H287</accession>
<evidence type="ECO:0000256" key="7">
    <source>
        <dbReference type="ARBA" id="ARBA00023163"/>
    </source>
</evidence>
<keyword evidence="10" id="KW-1185">Reference proteome</keyword>
<dbReference type="InterPro" id="IPR004839">
    <property type="entry name" value="Aminotransferase_I/II_large"/>
</dbReference>
<dbReference type="InterPro" id="IPR015424">
    <property type="entry name" value="PyrdxlP-dep_Trfase"/>
</dbReference>
<dbReference type="Proteomes" id="UP000285478">
    <property type="component" value="Chromosome"/>
</dbReference>
<dbReference type="PANTHER" id="PTHR46577:SF2">
    <property type="entry name" value="TRANSCRIPTIONAL REGULATORY PROTEIN"/>
    <property type="match status" value="1"/>
</dbReference>
<protein>
    <submittedName>
        <fullName evidence="9">PLP-dependent aminotransferase family protein</fullName>
    </submittedName>
</protein>
<evidence type="ECO:0000256" key="5">
    <source>
        <dbReference type="ARBA" id="ARBA00023015"/>
    </source>
</evidence>
<dbReference type="SMART" id="SM00345">
    <property type="entry name" value="HTH_GNTR"/>
    <property type="match status" value="1"/>
</dbReference>
<comment type="similarity">
    <text evidence="1">In the C-terminal section; belongs to the class-I pyridoxal-phosphate-dependent aminotransferase family.</text>
</comment>
<dbReference type="InterPro" id="IPR015421">
    <property type="entry name" value="PyrdxlP-dep_Trfase_major"/>
</dbReference>
<proteinExistence type="inferred from homology"/>
<dbReference type="GO" id="GO:0003677">
    <property type="term" value="F:DNA binding"/>
    <property type="evidence" value="ECO:0007669"/>
    <property type="project" value="UniProtKB-KW"/>
</dbReference>
<dbReference type="AlphaFoldDB" id="A0A410H287"/>
<sequence length="495" mass="55443">MSKKTKPRSPKSEFLYQDLAQSLADNIRQGTYAPGEKLPSVRQSAKNFHVSVSTVVSAYYKLESMGYIESRPKSGFYVRSAAKLSFETPNRSQPEAKPSAVTGQEMVLNLVKAANDPNILQFGAAVPDSDFLPIKLVSQAMKKVCHHQADTISHYEFPPGNPELRRQIARRMSGFGCDVSADDIVITNGCQESLRLALRACAEPGDIIAIESPTFYGLLQVINSLRMKAIEIPTDPNTGISISALEMAIDQWPIKACVTVPTFSNPLGFSMPDDHKRRLNVLLAERDIPLIEDDVYGELSHRHSRPKPLKAFDPYDNVIYCSSFSKTLSPGLRVGWVSSKRYYKQLEYLKYVSNLSTSSAAQLATLDILRSGRYDLYLRRAGQQYAYAVDQLTSAIVRLFPPGTKVTRPEGGFVIWVELPYAIDTFELANRLIPHGISIAPGRIFSTTDKYNHFFRLSCALKWNRETELAILKILHETEKLHQESQNPTPLRHSV</sequence>
<dbReference type="Pfam" id="PF00392">
    <property type="entry name" value="GntR"/>
    <property type="match status" value="1"/>
</dbReference>
<evidence type="ECO:0000259" key="8">
    <source>
        <dbReference type="PROSITE" id="PS50949"/>
    </source>
</evidence>
<dbReference type="InterPro" id="IPR015422">
    <property type="entry name" value="PyrdxlP-dep_Trfase_small"/>
</dbReference>
<keyword evidence="6" id="KW-0238">DNA-binding</keyword>
<dbReference type="Gene3D" id="3.40.640.10">
    <property type="entry name" value="Type I PLP-dependent aspartate aminotransferase-like (Major domain)"/>
    <property type="match status" value="1"/>
</dbReference>
<evidence type="ECO:0000256" key="2">
    <source>
        <dbReference type="ARBA" id="ARBA00022576"/>
    </source>
</evidence>
<evidence type="ECO:0000256" key="4">
    <source>
        <dbReference type="ARBA" id="ARBA00022898"/>
    </source>
</evidence>
<dbReference type="CDD" id="cd00609">
    <property type="entry name" value="AAT_like"/>
    <property type="match status" value="1"/>
</dbReference>
<dbReference type="Gene3D" id="1.10.10.10">
    <property type="entry name" value="Winged helix-like DNA-binding domain superfamily/Winged helix DNA-binding domain"/>
    <property type="match status" value="1"/>
</dbReference>
<dbReference type="InterPro" id="IPR051446">
    <property type="entry name" value="HTH_trans_reg/aminotransferase"/>
</dbReference>
<organism evidence="9 10">
    <name type="scientific">Hydrogenovibrio thermophilus</name>
    <dbReference type="NCBI Taxonomy" id="265883"/>
    <lineage>
        <taxon>Bacteria</taxon>
        <taxon>Pseudomonadati</taxon>
        <taxon>Pseudomonadota</taxon>
        <taxon>Gammaproteobacteria</taxon>
        <taxon>Thiotrichales</taxon>
        <taxon>Piscirickettsiaceae</taxon>
        <taxon>Hydrogenovibrio</taxon>
    </lineage>
</organism>
<dbReference type="GO" id="GO:0030170">
    <property type="term" value="F:pyridoxal phosphate binding"/>
    <property type="evidence" value="ECO:0007669"/>
    <property type="project" value="InterPro"/>
</dbReference>
<dbReference type="EMBL" id="CP035033">
    <property type="protein sequence ID" value="QAB15058.1"/>
    <property type="molecule type" value="Genomic_DNA"/>
</dbReference>